<dbReference type="RefSeq" id="WP_315725820.1">
    <property type="nucleotide sequence ID" value="NZ_JAVUPU010000004.1"/>
</dbReference>
<evidence type="ECO:0000313" key="3">
    <source>
        <dbReference type="Proteomes" id="UP001259572"/>
    </source>
</evidence>
<evidence type="ECO:0000256" key="1">
    <source>
        <dbReference type="SAM" id="Phobius"/>
    </source>
</evidence>
<sequence>MMMDDLILLFTILLFVLVHVFGGRLAFLSRTPRSIWLSAAGGVSVAYVFVHLLPELAAHQETLGARARDSGMIASLESHAYLIALIGLIMFYGLERLARSVGRARGRGGQQGSPLGVFWVHLGAFALYNVLIGYLLVHREEADMRGLLIYAIAMGLHFVVNDQGLRAQHGQIYHRYGRWLLAAAPVVGVGIGIATRVSPLLLSALFALLAGGVVLNVLKEELPEERESRFSAFTGGAGIYAALLLLTA</sequence>
<feature type="transmembrane region" description="Helical" evidence="1">
    <location>
        <begin position="73"/>
        <end position="94"/>
    </location>
</feature>
<dbReference type="EMBL" id="JAVUPU010000004">
    <property type="protein sequence ID" value="MDT9599148.1"/>
    <property type="molecule type" value="Genomic_DNA"/>
</dbReference>
<keyword evidence="1" id="KW-1133">Transmembrane helix</keyword>
<feature type="transmembrane region" description="Helical" evidence="1">
    <location>
        <begin position="176"/>
        <end position="194"/>
    </location>
</feature>
<accession>A0ABU3Q6W8</accession>
<evidence type="ECO:0000313" key="2">
    <source>
        <dbReference type="EMBL" id="MDT9599148.1"/>
    </source>
</evidence>
<feature type="transmembrane region" description="Helical" evidence="1">
    <location>
        <begin position="230"/>
        <end position="247"/>
    </location>
</feature>
<gene>
    <name evidence="2" type="ORF">RQX22_09325</name>
</gene>
<proteinExistence type="predicted"/>
<dbReference type="Proteomes" id="UP001259572">
    <property type="component" value="Unassembled WGS sequence"/>
</dbReference>
<reference evidence="2 3" key="1">
    <citation type="submission" date="2023-05" db="EMBL/GenBank/DDBJ databases">
        <authorList>
            <person name="Guo Y."/>
        </authorList>
    </citation>
    <scope>NUCLEOTIDE SEQUENCE [LARGE SCALE GENOMIC DNA]</scope>
    <source>
        <strain evidence="2 3">GR2756</strain>
    </source>
</reference>
<evidence type="ECO:0008006" key="4">
    <source>
        <dbReference type="Google" id="ProtNLM"/>
    </source>
</evidence>
<feature type="transmembrane region" description="Helical" evidence="1">
    <location>
        <begin position="147"/>
        <end position="164"/>
    </location>
</feature>
<keyword evidence="1" id="KW-0472">Membrane</keyword>
<organism evidence="2 3">
    <name type="scientific">Sphingosinicella rhizophila</name>
    <dbReference type="NCBI Taxonomy" id="3050082"/>
    <lineage>
        <taxon>Bacteria</taxon>
        <taxon>Pseudomonadati</taxon>
        <taxon>Pseudomonadota</taxon>
        <taxon>Alphaproteobacteria</taxon>
        <taxon>Sphingomonadales</taxon>
        <taxon>Sphingosinicellaceae</taxon>
        <taxon>Sphingosinicella</taxon>
    </lineage>
</organism>
<protein>
    <recommendedName>
        <fullName evidence="4">ZIP Zinc transporter</fullName>
    </recommendedName>
</protein>
<keyword evidence="1" id="KW-0812">Transmembrane</keyword>
<keyword evidence="3" id="KW-1185">Reference proteome</keyword>
<feature type="transmembrane region" description="Helical" evidence="1">
    <location>
        <begin position="34"/>
        <end position="53"/>
    </location>
</feature>
<comment type="caution">
    <text evidence="2">The sequence shown here is derived from an EMBL/GenBank/DDBJ whole genome shotgun (WGS) entry which is preliminary data.</text>
</comment>
<feature type="transmembrane region" description="Helical" evidence="1">
    <location>
        <begin position="115"/>
        <end position="135"/>
    </location>
</feature>
<feature type="transmembrane region" description="Helical" evidence="1">
    <location>
        <begin position="200"/>
        <end position="218"/>
    </location>
</feature>
<name>A0ABU3Q6W8_9SPHN</name>
<feature type="transmembrane region" description="Helical" evidence="1">
    <location>
        <begin position="6"/>
        <end position="27"/>
    </location>
</feature>